<evidence type="ECO:0000256" key="6">
    <source>
        <dbReference type="SAM" id="Phobius"/>
    </source>
</evidence>
<feature type="transmembrane region" description="Helical" evidence="6">
    <location>
        <begin position="59"/>
        <end position="80"/>
    </location>
</feature>
<keyword evidence="3 6" id="KW-1133">Transmembrane helix</keyword>
<dbReference type="PANTHER" id="PTHR14856">
    <property type="entry name" value="PQ-LOOP REPEAT-CONTAINING PROTEIN 1-LIKE PROTEIN"/>
    <property type="match status" value="1"/>
</dbReference>
<dbReference type="InterPro" id="IPR052241">
    <property type="entry name" value="SLC66/Scramblase_ANY1"/>
</dbReference>
<comment type="subcellular location">
    <subcellularLocation>
        <location evidence="1">Membrane</location>
        <topology evidence="1">Multi-pass membrane protein</topology>
    </subcellularLocation>
</comment>
<feature type="transmembrane region" description="Helical" evidence="6">
    <location>
        <begin position="202"/>
        <end position="221"/>
    </location>
</feature>
<dbReference type="InterPro" id="IPR006603">
    <property type="entry name" value="PQ-loop_rpt"/>
</dbReference>
<feature type="transmembrane region" description="Helical" evidence="6">
    <location>
        <begin position="227"/>
        <end position="248"/>
    </location>
</feature>
<feature type="region of interest" description="Disordered" evidence="5">
    <location>
        <begin position="353"/>
        <end position="376"/>
    </location>
</feature>
<feature type="transmembrane region" description="Helical" evidence="6">
    <location>
        <begin position="284"/>
        <end position="304"/>
    </location>
</feature>
<gene>
    <name evidence="7" type="ORF">LODBEIA_P27490</name>
</gene>
<keyword evidence="4 6" id="KW-0472">Membrane</keyword>
<evidence type="ECO:0000256" key="3">
    <source>
        <dbReference type="ARBA" id="ARBA00022989"/>
    </source>
</evidence>
<evidence type="ECO:0000256" key="4">
    <source>
        <dbReference type="ARBA" id="ARBA00023136"/>
    </source>
</evidence>
<proteinExistence type="predicted"/>
<protein>
    <recommendedName>
        <fullName evidence="9">PQ-loop repeat-containing protein 1</fullName>
    </recommendedName>
</protein>
<evidence type="ECO:0000256" key="1">
    <source>
        <dbReference type="ARBA" id="ARBA00004141"/>
    </source>
</evidence>
<dbReference type="Pfam" id="PF04193">
    <property type="entry name" value="PQ-loop"/>
    <property type="match status" value="1"/>
</dbReference>
<keyword evidence="2 6" id="KW-0812">Transmembrane</keyword>
<dbReference type="GeneID" id="92207945"/>
<dbReference type="Gene3D" id="1.20.1280.290">
    <property type="match status" value="1"/>
</dbReference>
<evidence type="ECO:0008006" key="9">
    <source>
        <dbReference type="Google" id="ProtNLM"/>
    </source>
</evidence>
<evidence type="ECO:0000313" key="8">
    <source>
        <dbReference type="Proteomes" id="UP001497383"/>
    </source>
</evidence>
<keyword evidence="8" id="KW-1185">Reference proteome</keyword>
<feature type="compositionally biased region" description="Low complexity" evidence="5">
    <location>
        <begin position="362"/>
        <end position="376"/>
    </location>
</feature>
<organism evidence="7 8">
    <name type="scientific">Lodderomyces beijingensis</name>
    <dbReference type="NCBI Taxonomy" id="1775926"/>
    <lineage>
        <taxon>Eukaryota</taxon>
        <taxon>Fungi</taxon>
        <taxon>Dikarya</taxon>
        <taxon>Ascomycota</taxon>
        <taxon>Saccharomycotina</taxon>
        <taxon>Pichiomycetes</taxon>
        <taxon>Debaryomycetaceae</taxon>
        <taxon>Candida/Lodderomyces clade</taxon>
        <taxon>Lodderomyces</taxon>
    </lineage>
</organism>
<accession>A0ABP0ZMU2</accession>
<dbReference type="RefSeq" id="XP_066829687.1">
    <property type="nucleotide sequence ID" value="XM_066972782.1"/>
</dbReference>
<dbReference type="Proteomes" id="UP001497383">
    <property type="component" value="Chromosome 3"/>
</dbReference>
<evidence type="ECO:0000256" key="2">
    <source>
        <dbReference type="ARBA" id="ARBA00022692"/>
    </source>
</evidence>
<dbReference type="PANTHER" id="PTHR14856:SF9">
    <property type="entry name" value="PQ-LOOP REPEAT-CONTAINING PROTEIN 1"/>
    <property type="match status" value="1"/>
</dbReference>
<feature type="transmembrane region" description="Helical" evidence="6">
    <location>
        <begin position="31"/>
        <end position="52"/>
    </location>
</feature>
<sequence>MSSPDLATGGSSLIPEDYLPYLSYLPDLQHLVNLLMTFTPMFSYGTTCLGIYRRQTSMGFSIDICGTMMIASILRIAYYTCAPFEITLLRQSMVMILIQSVLLYTSLKYRGDEYDPSKLMELPPLAHEVKDVSRRSRGLSCVGHEKYDAIGGVVRYVACLVWEWIKWVGDVVVTVVKAGMRLFDVYYRRPLLFWQWRDPMTYWKFLAGFAGVVVVLTAWFYTNESYANAIGVSGLFIEALLPLPQILMLNRLQSIENFKLVLLLSWLGGDCTKLSYLLFGTSNISLIFILAGFFQMSLDIYIAFQFITLKYYYDHWWRDSNSDSAPSVDDIVGKMLIHGDDTYELSNMSRESYEKNTTMDLSSRSNSSQSSYMETV</sequence>
<dbReference type="EMBL" id="OZ022407">
    <property type="protein sequence ID" value="CAK9438525.1"/>
    <property type="molecule type" value="Genomic_DNA"/>
</dbReference>
<name>A0ABP0ZMU2_9ASCO</name>
<evidence type="ECO:0000313" key="7">
    <source>
        <dbReference type="EMBL" id="CAK9438525.1"/>
    </source>
</evidence>
<evidence type="ECO:0000256" key="5">
    <source>
        <dbReference type="SAM" id="MobiDB-lite"/>
    </source>
</evidence>
<feature type="transmembrane region" description="Helical" evidence="6">
    <location>
        <begin position="86"/>
        <end position="107"/>
    </location>
</feature>
<reference evidence="7 8" key="1">
    <citation type="submission" date="2024-03" db="EMBL/GenBank/DDBJ databases">
        <authorList>
            <person name="Brejova B."/>
        </authorList>
    </citation>
    <scope>NUCLEOTIDE SEQUENCE [LARGE SCALE GENOMIC DNA]</scope>
    <source>
        <strain evidence="7 8">CBS 14171</strain>
    </source>
</reference>